<keyword evidence="1" id="KW-0175">Coiled coil</keyword>
<reference evidence="2 3" key="1">
    <citation type="submission" date="2018-11" db="EMBL/GenBank/DDBJ databases">
        <title>Genomes From Bacteria Associated with the Canine Oral Cavity: a Test Case for Automated Genome-Based Taxonomic Assignment.</title>
        <authorList>
            <person name="Coil D.A."/>
            <person name="Jospin G."/>
            <person name="Darling A.E."/>
            <person name="Wallis C."/>
            <person name="Davis I.J."/>
            <person name="Harris S."/>
            <person name="Eisen J.A."/>
            <person name="Holcombe L.J."/>
            <person name="O'Flynn C."/>
        </authorList>
    </citation>
    <scope>NUCLEOTIDE SEQUENCE [LARGE SCALE GENOMIC DNA]</scope>
    <source>
        <strain evidence="2 3">OH887_COT-365</strain>
    </source>
</reference>
<dbReference type="EMBL" id="RQZG01000025">
    <property type="protein sequence ID" value="RRD03240.1"/>
    <property type="molecule type" value="Genomic_DNA"/>
</dbReference>
<proteinExistence type="predicted"/>
<dbReference type="AlphaFoldDB" id="A0A3P1T1G2"/>
<protein>
    <submittedName>
        <fullName evidence="2">Uncharacterized protein</fullName>
    </submittedName>
</protein>
<gene>
    <name evidence="2" type="ORF">EII34_15150</name>
</gene>
<evidence type="ECO:0000256" key="1">
    <source>
        <dbReference type="SAM" id="Coils"/>
    </source>
</evidence>
<organism evidence="2 3">
    <name type="scientific">Arachnia propionica</name>
    <dbReference type="NCBI Taxonomy" id="1750"/>
    <lineage>
        <taxon>Bacteria</taxon>
        <taxon>Bacillati</taxon>
        <taxon>Actinomycetota</taxon>
        <taxon>Actinomycetes</taxon>
        <taxon>Propionibacteriales</taxon>
        <taxon>Propionibacteriaceae</taxon>
        <taxon>Arachnia</taxon>
    </lineage>
</organism>
<dbReference type="Proteomes" id="UP000280819">
    <property type="component" value="Unassembled WGS sequence"/>
</dbReference>
<evidence type="ECO:0000313" key="3">
    <source>
        <dbReference type="Proteomes" id="UP000280819"/>
    </source>
</evidence>
<accession>A0A3P1T1G2</accession>
<dbReference type="RefSeq" id="WP_124846008.1">
    <property type="nucleotide sequence ID" value="NZ_RQZG01000025.1"/>
</dbReference>
<evidence type="ECO:0000313" key="2">
    <source>
        <dbReference type="EMBL" id="RRD03240.1"/>
    </source>
</evidence>
<name>A0A3P1T1G2_9ACTN</name>
<sequence>MPDLPSLDGLTSTQLIELLEDAQRAYMAAVEREKAEAASAQQQLITLAEQLGQQIAALTAIVEAPAESLDPVQAVRTIAGALGQVTELARQSVLVGAQAAEMHH</sequence>
<feature type="coiled-coil region" evidence="1">
    <location>
        <begin position="16"/>
        <end position="50"/>
    </location>
</feature>
<comment type="caution">
    <text evidence="2">The sequence shown here is derived from an EMBL/GenBank/DDBJ whole genome shotgun (WGS) entry which is preliminary data.</text>
</comment>